<dbReference type="GO" id="GO:0042128">
    <property type="term" value="P:nitrate assimilation"/>
    <property type="evidence" value="ECO:0007669"/>
    <property type="project" value="UniProtKB-KW"/>
</dbReference>
<feature type="domain" description="Rieske" evidence="7">
    <location>
        <begin position="6"/>
        <end position="101"/>
    </location>
</feature>
<accession>A0A831RJQ3</accession>
<dbReference type="NCBIfam" id="TIGR02378">
    <property type="entry name" value="nirD_assim_sml"/>
    <property type="match status" value="1"/>
</dbReference>
<gene>
    <name evidence="8" type="primary">nirD</name>
    <name evidence="8" type="ORF">ENI96_04910</name>
</gene>
<evidence type="ECO:0000256" key="1">
    <source>
        <dbReference type="ARBA" id="ARBA00022714"/>
    </source>
</evidence>
<dbReference type="AlphaFoldDB" id="A0A831RJQ3"/>
<dbReference type="GO" id="GO:0051537">
    <property type="term" value="F:2 iron, 2 sulfur cluster binding"/>
    <property type="evidence" value="ECO:0007669"/>
    <property type="project" value="UniProtKB-KW"/>
</dbReference>
<dbReference type="Pfam" id="PF00355">
    <property type="entry name" value="Rieske"/>
    <property type="match status" value="1"/>
</dbReference>
<proteinExistence type="predicted"/>
<evidence type="ECO:0000256" key="5">
    <source>
        <dbReference type="ARBA" id="ARBA00023014"/>
    </source>
</evidence>
<dbReference type="InterPro" id="IPR036922">
    <property type="entry name" value="Rieske_2Fe-2S_sf"/>
</dbReference>
<organism evidence="8">
    <name type="scientific">Sedimenticola thiotaurini</name>
    <dbReference type="NCBI Taxonomy" id="1543721"/>
    <lineage>
        <taxon>Bacteria</taxon>
        <taxon>Pseudomonadati</taxon>
        <taxon>Pseudomonadota</taxon>
        <taxon>Gammaproteobacteria</taxon>
        <taxon>Chromatiales</taxon>
        <taxon>Sedimenticolaceae</taxon>
        <taxon>Sedimenticola</taxon>
    </lineage>
</organism>
<keyword evidence="5" id="KW-0411">Iron-sulfur</keyword>
<evidence type="ECO:0000256" key="6">
    <source>
        <dbReference type="ARBA" id="ARBA00023063"/>
    </source>
</evidence>
<sequence>MNDDWMEVGKLAEIPPLGSRVVQIPDGEIALFRTSDDQVFALRNRCPHRQGPLADGMVHGHRVTCPLHNWILELESGEAVAPDVGCAPRYPVRLQGDVVYLSLRPATGCEEKSAA</sequence>
<keyword evidence="3" id="KW-0560">Oxidoreductase</keyword>
<dbReference type="EMBL" id="DRKP01000055">
    <property type="protein sequence ID" value="HEB95755.1"/>
    <property type="molecule type" value="Genomic_DNA"/>
</dbReference>
<dbReference type="GO" id="GO:0008942">
    <property type="term" value="F:nitrite reductase [NAD(P)H] activity"/>
    <property type="evidence" value="ECO:0007669"/>
    <property type="project" value="InterPro"/>
</dbReference>
<dbReference type="CDD" id="cd03530">
    <property type="entry name" value="Rieske_NirD_small_Bacillus"/>
    <property type="match status" value="1"/>
</dbReference>
<dbReference type="PANTHER" id="PTHR21496:SF23">
    <property type="entry name" value="3-PHENYLPROPIONATE_CINNAMIC ACID DIOXYGENASE FERREDOXIN SUBUNIT"/>
    <property type="match status" value="1"/>
</dbReference>
<dbReference type="Proteomes" id="UP000886251">
    <property type="component" value="Unassembled WGS sequence"/>
</dbReference>
<dbReference type="PROSITE" id="PS51296">
    <property type="entry name" value="RIESKE"/>
    <property type="match status" value="1"/>
</dbReference>
<evidence type="ECO:0000256" key="3">
    <source>
        <dbReference type="ARBA" id="ARBA00023002"/>
    </source>
</evidence>
<evidence type="ECO:0000256" key="4">
    <source>
        <dbReference type="ARBA" id="ARBA00023004"/>
    </source>
</evidence>
<dbReference type="InterPro" id="IPR012748">
    <property type="entry name" value="Rieske-like_NirD"/>
</dbReference>
<dbReference type="PANTHER" id="PTHR21496">
    <property type="entry name" value="FERREDOXIN-RELATED"/>
    <property type="match status" value="1"/>
</dbReference>
<dbReference type="SUPFAM" id="SSF50022">
    <property type="entry name" value="ISP domain"/>
    <property type="match status" value="1"/>
</dbReference>
<keyword evidence="2" id="KW-0479">Metal-binding</keyword>
<evidence type="ECO:0000256" key="2">
    <source>
        <dbReference type="ARBA" id="ARBA00022723"/>
    </source>
</evidence>
<keyword evidence="1" id="KW-0001">2Fe-2S</keyword>
<dbReference type="Gene3D" id="2.102.10.10">
    <property type="entry name" value="Rieske [2Fe-2S] iron-sulphur domain"/>
    <property type="match status" value="1"/>
</dbReference>
<dbReference type="InterPro" id="IPR017941">
    <property type="entry name" value="Rieske_2Fe-2S"/>
</dbReference>
<name>A0A831RJQ3_9GAMM</name>
<evidence type="ECO:0000259" key="7">
    <source>
        <dbReference type="PROSITE" id="PS51296"/>
    </source>
</evidence>
<keyword evidence="6" id="KW-0534">Nitrate assimilation</keyword>
<keyword evidence="4" id="KW-0408">Iron</keyword>
<dbReference type="GO" id="GO:0046872">
    <property type="term" value="F:metal ion binding"/>
    <property type="evidence" value="ECO:0007669"/>
    <property type="project" value="UniProtKB-KW"/>
</dbReference>
<comment type="caution">
    <text evidence="8">The sequence shown here is derived from an EMBL/GenBank/DDBJ whole genome shotgun (WGS) entry which is preliminary data.</text>
</comment>
<reference evidence="8" key="1">
    <citation type="journal article" date="2020" name="mSystems">
        <title>Genome- and Community-Level Interaction Insights into Carbon Utilization and Element Cycling Functions of Hydrothermarchaeota in Hydrothermal Sediment.</title>
        <authorList>
            <person name="Zhou Z."/>
            <person name="Liu Y."/>
            <person name="Xu W."/>
            <person name="Pan J."/>
            <person name="Luo Z.H."/>
            <person name="Li M."/>
        </authorList>
    </citation>
    <scope>NUCLEOTIDE SEQUENCE [LARGE SCALE GENOMIC DNA]</scope>
    <source>
        <strain evidence="8">HyVt-443</strain>
    </source>
</reference>
<evidence type="ECO:0000313" key="8">
    <source>
        <dbReference type="EMBL" id="HEB95755.1"/>
    </source>
</evidence>
<protein>
    <submittedName>
        <fullName evidence="8">Nitrite reductase small subunit NirD</fullName>
    </submittedName>
</protein>